<keyword evidence="9" id="KW-1185">Reference proteome</keyword>
<dbReference type="InterPro" id="IPR000524">
    <property type="entry name" value="Tscrpt_reg_HTH_GntR"/>
</dbReference>
<evidence type="ECO:0000313" key="8">
    <source>
        <dbReference type="EMBL" id="MBB6413858.1"/>
    </source>
</evidence>
<dbReference type="Pfam" id="PF00392">
    <property type="entry name" value="GntR"/>
    <property type="match status" value="1"/>
</dbReference>
<dbReference type="EMBL" id="JACHEF010000010">
    <property type="protein sequence ID" value="MBB6413858.1"/>
    <property type="molecule type" value="Genomic_DNA"/>
</dbReference>
<sequence>MAMIEMVQSQDPGSEGRVHAMGARQIYMALRDQILGGVYETGSHLPSSRSLASELGVSRTTVTVAYDQLAVEGFIEVRQGARPRVASSLLEDSPSSARLKRAGPVRLSAYGGRLRASPPWPDYLPNAPKIDFRYGDLAPSDFPALIWKRAMNAAMAQRPVRLAYDDPRGSRRLRQALQSYLWRARTLSCDLEQIIIVSGSQQGLDLCARLMLDPVDRFVIEDPCYRMARQVFASTGASPVSVVVDQDGMKTDLLKGVEARLAYVTPSHQFPLGGVMPISRRHQLLEWARRNDAYVIEDDYDSEYRYDINPVPPLHKLEDCSSVIYLGTISKTLSPMLRIGYLVVPPELQDVFAAAKQLLDRHSPVAEQEALAMLIESGAYESHVRRVRRLNGERRESLLSALRHRFGDRIAIEGADAGLHVVVWFKELPRSLEAPLIEKARHSGVGIHSISPLYDRRETGEGRADQVGLVMGYSALSIQQIEKGVRILLEAVEQMKGGFPETNGDDGLGRGDDKPGL</sequence>
<proteinExistence type="inferred from homology"/>
<keyword evidence="8" id="KW-0032">Aminotransferase</keyword>
<dbReference type="GO" id="GO:0030170">
    <property type="term" value="F:pyridoxal phosphate binding"/>
    <property type="evidence" value="ECO:0007669"/>
    <property type="project" value="InterPro"/>
</dbReference>
<dbReference type="GO" id="GO:0008483">
    <property type="term" value="F:transaminase activity"/>
    <property type="evidence" value="ECO:0007669"/>
    <property type="project" value="UniProtKB-KW"/>
</dbReference>
<evidence type="ECO:0000256" key="5">
    <source>
        <dbReference type="ARBA" id="ARBA00023163"/>
    </source>
</evidence>
<dbReference type="Proteomes" id="UP000556329">
    <property type="component" value="Unassembled WGS sequence"/>
</dbReference>
<feature type="domain" description="HTH gntR-type" evidence="7">
    <location>
        <begin position="20"/>
        <end position="88"/>
    </location>
</feature>
<keyword evidence="3" id="KW-0805">Transcription regulation</keyword>
<keyword evidence="4" id="KW-0238">DNA-binding</keyword>
<dbReference type="Gene3D" id="1.10.10.10">
    <property type="entry name" value="Winged helix-like DNA-binding domain superfamily/Winged helix DNA-binding domain"/>
    <property type="match status" value="1"/>
</dbReference>
<dbReference type="SUPFAM" id="SSF53383">
    <property type="entry name" value="PLP-dependent transferases"/>
    <property type="match status" value="1"/>
</dbReference>
<evidence type="ECO:0000259" key="7">
    <source>
        <dbReference type="PROSITE" id="PS50949"/>
    </source>
</evidence>
<organism evidence="8 9">
    <name type="scientific">Mesorhizobium sangaii</name>
    <dbReference type="NCBI Taxonomy" id="505389"/>
    <lineage>
        <taxon>Bacteria</taxon>
        <taxon>Pseudomonadati</taxon>
        <taxon>Pseudomonadota</taxon>
        <taxon>Alphaproteobacteria</taxon>
        <taxon>Hyphomicrobiales</taxon>
        <taxon>Phyllobacteriaceae</taxon>
        <taxon>Mesorhizobium</taxon>
    </lineage>
</organism>
<evidence type="ECO:0000256" key="6">
    <source>
        <dbReference type="SAM" id="MobiDB-lite"/>
    </source>
</evidence>
<comment type="similarity">
    <text evidence="1">In the C-terminal section; belongs to the class-I pyridoxal-phosphate-dependent aminotransferase family.</text>
</comment>
<name>A0A841PMG2_9HYPH</name>
<protein>
    <submittedName>
        <fullName evidence="8">GntR family transcriptional regulator/MocR family aminotransferase</fullName>
    </submittedName>
</protein>
<dbReference type="PROSITE" id="PS50949">
    <property type="entry name" value="HTH_GNTR"/>
    <property type="match status" value="1"/>
</dbReference>
<evidence type="ECO:0000256" key="1">
    <source>
        <dbReference type="ARBA" id="ARBA00005384"/>
    </source>
</evidence>
<dbReference type="InterPro" id="IPR015424">
    <property type="entry name" value="PyrdxlP-dep_Trfase"/>
</dbReference>
<dbReference type="Pfam" id="PF00155">
    <property type="entry name" value="Aminotran_1_2"/>
    <property type="match status" value="1"/>
</dbReference>
<dbReference type="InterPro" id="IPR036390">
    <property type="entry name" value="WH_DNA-bd_sf"/>
</dbReference>
<dbReference type="GO" id="GO:0003677">
    <property type="term" value="F:DNA binding"/>
    <property type="evidence" value="ECO:0007669"/>
    <property type="project" value="UniProtKB-KW"/>
</dbReference>
<dbReference type="InterPro" id="IPR015421">
    <property type="entry name" value="PyrdxlP-dep_Trfase_major"/>
</dbReference>
<keyword evidence="2" id="KW-0663">Pyridoxal phosphate</keyword>
<evidence type="ECO:0000256" key="3">
    <source>
        <dbReference type="ARBA" id="ARBA00023015"/>
    </source>
</evidence>
<dbReference type="SMART" id="SM00345">
    <property type="entry name" value="HTH_GNTR"/>
    <property type="match status" value="1"/>
</dbReference>
<dbReference type="CDD" id="cd00609">
    <property type="entry name" value="AAT_like"/>
    <property type="match status" value="1"/>
</dbReference>
<dbReference type="InterPro" id="IPR051446">
    <property type="entry name" value="HTH_trans_reg/aminotransferase"/>
</dbReference>
<dbReference type="Gene3D" id="3.40.640.10">
    <property type="entry name" value="Type I PLP-dependent aspartate aminotransferase-like (Major domain)"/>
    <property type="match status" value="1"/>
</dbReference>
<evidence type="ECO:0000313" key="9">
    <source>
        <dbReference type="Proteomes" id="UP000556329"/>
    </source>
</evidence>
<keyword evidence="8" id="KW-0808">Transferase</keyword>
<dbReference type="SUPFAM" id="SSF46785">
    <property type="entry name" value="Winged helix' DNA-binding domain"/>
    <property type="match status" value="1"/>
</dbReference>
<dbReference type="GO" id="GO:0003700">
    <property type="term" value="F:DNA-binding transcription factor activity"/>
    <property type="evidence" value="ECO:0007669"/>
    <property type="project" value="InterPro"/>
</dbReference>
<feature type="compositionally biased region" description="Basic and acidic residues" evidence="6">
    <location>
        <begin position="507"/>
        <end position="517"/>
    </location>
</feature>
<evidence type="ECO:0000256" key="2">
    <source>
        <dbReference type="ARBA" id="ARBA00022898"/>
    </source>
</evidence>
<dbReference type="PRINTS" id="PR00035">
    <property type="entry name" value="HTHGNTR"/>
</dbReference>
<dbReference type="PANTHER" id="PTHR46577:SF1">
    <property type="entry name" value="HTH-TYPE TRANSCRIPTIONAL REGULATORY PROTEIN GABR"/>
    <property type="match status" value="1"/>
</dbReference>
<gene>
    <name evidence="8" type="ORF">HNQ71_006567</name>
</gene>
<evidence type="ECO:0000256" key="4">
    <source>
        <dbReference type="ARBA" id="ARBA00023125"/>
    </source>
</evidence>
<dbReference type="InterPro" id="IPR004839">
    <property type="entry name" value="Aminotransferase_I/II_large"/>
</dbReference>
<feature type="region of interest" description="Disordered" evidence="6">
    <location>
        <begin position="498"/>
        <end position="517"/>
    </location>
</feature>
<dbReference type="PANTHER" id="PTHR46577">
    <property type="entry name" value="HTH-TYPE TRANSCRIPTIONAL REGULATORY PROTEIN GABR"/>
    <property type="match status" value="1"/>
</dbReference>
<dbReference type="CDD" id="cd07377">
    <property type="entry name" value="WHTH_GntR"/>
    <property type="match status" value="1"/>
</dbReference>
<accession>A0A841PMG2</accession>
<comment type="caution">
    <text evidence="8">The sequence shown here is derived from an EMBL/GenBank/DDBJ whole genome shotgun (WGS) entry which is preliminary data.</text>
</comment>
<dbReference type="InterPro" id="IPR036388">
    <property type="entry name" value="WH-like_DNA-bd_sf"/>
</dbReference>
<dbReference type="AlphaFoldDB" id="A0A841PMG2"/>
<keyword evidence="5" id="KW-0804">Transcription</keyword>
<reference evidence="8 9" key="1">
    <citation type="submission" date="2020-08" db="EMBL/GenBank/DDBJ databases">
        <title>Genomic Encyclopedia of Type Strains, Phase IV (KMG-IV): sequencing the most valuable type-strain genomes for metagenomic binning, comparative biology and taxonomic classification.</title>
        <authorList>
            <person name="Goeker M."/>
        </authorList>
    </citation>
    <scope>NUCLEOTIDE SEQUENCE [LARGE SCALE GENOMIC DNA]</scope>
    <source>
        <strain evidence="8 9">DSM 100039</strain>
    </source>
</reference>